<dbReference type="PANTHER" id="PTHR45772">
    <property type="entry name" value="CONSERVED COMPONENT OF ABC TRANSPORTER FOR NATURAL AMINO ACIDS-RELATED"/>
    <property type="match status" value="1"/>
</dbReference>
<sequence>MNGLTAPRPLRPLLRAEGATMRFGGVTAVDAVDFTLDEVELRCLIGPNGAGKSTFFKMLTGQLTPSAGRIRFRDADITGAHPHEIARLGVGIKTQVPNVFNGLSVRENVFIAGGRRKSLARTKRFVDETLERLRLTAIAGRMVGQLAHGQRQWVEIATVLAQEPELILLDEPAAGMTHEEVHRTAELIREINRTHAVIVVEHDMPFIRMIAKTVTVFNQGRILMQDEVGRVLADQRVRDVYLGKQAA</sequence>
<accession>A0A6N6MGC1</accession>
<dbReference type="Gene3D" id="3.40.50.300">
    <property type="entry name" value="P-loop containing nucleotide triphosphate hydrolases"/>
    <property type="match status" value="1"/>
</dbReference>
<dbReference type="Pfam" id="PF00005">
    <property type="entry name" value="ABC_tran"/>
    <property type="match status" value="1"/>
</dbReference>
<dbReference type="GO" id="GO:0005524">
    <property type="term" value="F:ATP binding"/>
    <property type="evidence" value="ECO:0007669"/>
    <property type="project" value="UniProtKB-KW"/>
</dbReference>
<evidence type="ECO:0000259" key="4">
    <source>
        <dbReference type="PROSITE" id="PS50893"/>
    </source>
</evidence>
<keyword evidence="3 5" id="KW-0067">ATP-binding</keyword>
<keyword evidence="1" id="KW-0813">Transport</keyword>
<keyword evidence="2" id="KW-0547">Nucleotide-binding</keyword>
<reference evidence="5 6" key="1">
    <citation type="submission" date="2019-09" db="EMBL/GenBank/DDBJ databases">
        <title>YIM 132548 draft genome.</title>
        <authorList>
            <person name="Jiang L."/>
        </authorList>
    </citation>
    <scope>NUCLEOTIDE SEQUENCE [LARGE SCALE GENOMIC DNA]</scope>
    <source>
        <strain evidence="5 6">YIM 132548</strain>
    </source>
</reference>
<feature type="domain" description="ABC transporter" evidence="4">
    <location>
        <begin position="14"/>
        <end position="244"/>
    </location>
</feature>
<dbReference type="InterPro" id="IPR051120">
    <property type="entry name" value="ABC_AA/LPS_Transport"/>
</dbReference>
<evidence type="ECO:0000256" key="1">
    <source>
        <dbReference type="ARBA" id="ARBA00022448"/>
    </source>
</evidence>
<dbReference type="SUPFAM" id="SSF52540">
    <property type="entry name" value="P-loop containing nucleoside triphosphate hydrolases"/>
    <property type="match status" value="1"/>
</dbReference>
<dbReference type="CDD" id="cd03219">
    <property type="entry name" value="ABC_Mj1267_LivG_branched"/>
    <property type="match status" value="1"/>
</dbReference>
<dbReference type="PANTHER" id="PTHR45772:SF8">
    <property type="entry name" value="HIGH-AFFINITY BRANCHED-CHAIN AMINO ACID TRANSPORT ATP-BINDING PROTEIN"/>
    <property type="match status" value="1"/>
</dbReference>
<keyword evidence="6" id="KW-1185">Reference proteome</keyword>
<dbReference type="SMART" id="SM00382">
    <property type="entry name" value="AAA"/>
    <property type="match status" value="1"/>
</dbReference>
<name>A0A6N6MGC1_9HYPH</name>
<dbReference type="InterPro" id="IPR003593">
    <property type="entry name" value="AAA+_ATPase"/>
</dbReference>
<dbReference type="GO" id="GO:0005886">
    <property type="term" value="C:plasma membrane"/>
    <property type="evidence" value="ECO:0007669"/>
    <property type="project" value="TreeGrafter"/>
</dbReference>
<dbReference type="InterPro" id="IPR003439">
    <property type="entry name" value="ABC_transporter-like_ATP-bd"/>
</dbReference>
<dbReference type="EMBL" id="VZZJ01000043">
    <property type="protein sequence ID" value="KAB1068917.1"/>
    <property type="molecule type" value="Genomic_DNA"/>
</dbReference>
<dbReference type="InterPro" id="IPR027417">
    <property type="entry name" value="P-loop_NTPase"/>
</dbReference>
<dbReference type="GO" id="GO:0016887">
    <property type="term" value="F:ATP hydrolysis activity"/>
    <property type="evidence" value="ECO:0007669"/>
    <property type="project" value="InterPro"/>
</dbReference>
<comment type="caution">
    <text evidence="5">The sequence shown here is derived from an EMBL/GenBank/DDBJ whole genome shotgun (WGS) entry which is preliminary data.</text>
</comment>
<evidence type="ECO:0000256" key="3">
    <source>
        <dbReference type="ARBA" id="ARBA00022840"/>
    </source>
</evidence>
<dbReference type="PROSITE" id="PS50893">
    <property type="entry name" value="ABC_TRANSPORTER_2"/>
    <property type="match status" value="1"/>
</dbReference>
<protein>
    <submittedName>
        <fullName evidence="5">ATP-binding cassette domain-containing protein</fullName>
    </submittedName>
</protein>
<evidence type="ECO:0000313" key="5">
    <source>
        <dbReference type="EMBL" id="KAB1068917.1"/>
    </source>
</evidence>
<dbReference type="Proteomes" id="UP000441523">
    <property type="component" value="Unassembled WGS sequence"/>
</dbReference>
<gene>
    <name evidence="5" type="ORF">F6X51_25915</name>
</gene>
<dbReference type="RefSeq" id="WP_150966751.1">
    <property type="nucleotide sequence ID" value="NZ_VZZJ01000043.1"/>
</dbReference>
<organism evidence="5 6">
    <name type="scientific">Methylobacterium planeticum</name>
    <dbReference type="NCBI Taxonomy" id="2615211"/>
    <lineage>
        <taxon>Bacteria</taxon>
        <taxon>Pseudomonadati</taxon>
        <taxon>Pseudomonadota</taxon>
        <taxon>Alphaproteobacteria</taxon>
        <taxon>Hyphomicrobiales</taxon>
        <taxon>Methylobacteriaceae</taxon>
        <taxon>Methylobacterium</taxon>
    </lineage>
</organism>
<dbReference type="AlphaFoldDB" id="A0A6N6MGC1"/>
<evidence type="ECO:0000256" key="2">
    <source>
        <dbReference type="ARBA" id="ARBA00022741"/>
    </source>
</evidence>
<evidence type="ECO:0000313" key="6">
    <source>
        <dbReference type="Proteomes" id="UP000441523"/>
    </source>
</evidence>
<proteinExistence type="predicted"/>